<proteinExistence type="predicted"/>
<dbReference type="RefSeq" id="WP_215629988.1">
    <property type="nucleotide sequence ID" value="NZ_WQPS01000005.1"/>
</dbReference>
<evidence type="ECO:0000313" key="1">
    <source>
        <dbReference type="EMBL" id="MBT9809404.1"/>
    </source>
</evidence>
<accession>A0AA41FDF6</accession>
<dbReference type="AlphaFoldDB" id="A0AA41FDF6"/>
<name>A0AA41FDF6_9FIRM</name>
<comment type="caution">
    <text evidence="1">The sequence shown here is derived from an EMBL/GenBank/DDBJ whole genome shotgun (WGS) entry which is preliminary data.</text>
</comment>
<protein>
    <submittedName>
        <fullName evidence="1">Uncharacterized protein</fullName>
    </submittedName>
</protein>
<sequence length="521" mass="57615">MGRLPYLTTAPKETSRQVGNFLGLNTGTVIQENEFADMKNMSSRDFPAISTRRTRGEIIKTLGKPHGLYYKNGLAYVDGAGLYYKDEKIADVTDTDKQIIGIGAYLVVFPDKIMYNTSTKELTSLEAKWTQSSNATFAQTTTGSTMVKITCTGIGKKFSQFDGVEITGCTNDAFNKTTVIQEIADNYIVIIGDLSASFTQTSGLSISRNVPDMDYICENGNRVWGCSSENHEIYASKLGDPANWNAFESISTDSYAATIGSDGDFTGCLSHMGYTLFFKEDSIHTIMGDKPSNFQITTVSPARGIAKGCEGTACVVDETLIYAARNCICSYDGANPSSISDVIGDKRVSQGVAGQYDGKYYASLERDGEWGLYVYDMEKSLWHKEDDLHIRFMAYGEGELYYIDTDGNLSTIAGDRQETVEWAIESGDMLDGSVEYKHLKRLLFHLKLDPGTEVDVLLKYDEEKDWEKAITYTASSYRTHVLNIVPRRCQKYRYRLEGRGAAALIAMGKSIGLGSERNGSI</sequence>
<dbReference type="EMBL" id="WQPS01000005">
    <property type="protein sequence ID" value="MBT9809404.1"/>
    <property type="molecule type" value="Genomic_DNA"/>
</dbReference>
<dbReference type="Proteomes" id="UP000708338">
    <property type="component" value="Unassembled WGS sequence"/>
</dbReference>
<gene>
    <name evidence="1" type="ORF">GPL26_07050</name>
</gene>
<evidence type="ECO:0000313" key="2">
    <source>
        <dbReference type="Proteomes" id="UP000708338"/>
    </source>
</evidence>
<organism evidence="1 2">
    <name type="scientific">Enterocloster citroniae</name>
    <dbReference type="NCBI Taxonomy" id="358743"/>
    <lineage>
        <taxon>Bacteria</taxon>
        <taxon>Bacillati</taxon>
        <taxon>Bacillota</taxon>
        <taxon>Clostridia</taxon>
        <taxon>Lachnospirales</taxon>
        <taxon>Lachnospiraceae</taxon>
        <taxon>Enterocloster</taxon>
    </lineage>
</organism>
<reference evidence="1" key="1">
    <citation type="journal article" date="2021" name="Gut Microbes">
        <title>A synthetic consortium of 100 gut commensals modulates the composition and function in a colon model of the microbiome of elderly subjects.</title>
        <authorList>
            <person name="Perez M."/>
            <person name="Ntemiri A."/>
            <person name="Tan H."/>
            <person name="Harris H.M.B."/>
            <person name="Roager H.M."/>
            <person name="Ribiere C."/>
            <person name="O'Toole P.W."/>
        </authorList>
    </citation>
    <scope>NUCLEOTIDE SEQUENCE</scope>
    <source>
        <strain evidence="1">MCC335</strain>
    </source>
</reference>